<evidence type="ECO:0000256" key="5">
    <source>
        <dbReference type="SAM" id="Phobius"/>
    </source>
</evidence>
<dbReference type="Proteomes" id="UP000185744">
    <property type="component" value="Unassembled WGS sequence"/>
</dbReference>
<keyword evidence="4 5" id="KW-0472">Membrane</keyword>
<dbReference type="InterPro" id="IPR001193">
    <property type="entry name" value="MBTPS2"/>
</dbReference>
<feature type="domain" description="PDZ" evidence="6">
    <location>
        <begin position="194"/>
        <end position="269"/>
    </location>
</feature>
<evidence type="ECO:0000313" key="7">
    <source>
        <dbReference type="EMBL" id="OKY78262.1"/>
    </source>
</evidence>
<dbReference type="EMBL" id="MSDW01000001">
    <property type="protein sequence ID" value="OKY78262.1"/>
    <property type="molecule type" value="Genomic_DNA"/>
</dbReference>
<accession>A0A1Q6DVC5</accession>
<evidence type="ECO:0000313" key="8">
    <source>
        <dbReference type="Proteomes" id="UP000185744"/>
    </source>
</evidence>
<dbReference type="GO" id="GO:0016020">
    <property type="term" value="C:membrane"/>
    <property type="evidence" value="ECO:0007669"/>
    <property type="project" value="InterPro"/>
</dbReference>
<keyword evidence="7" id="KW-0645">Protease</keyword>
<dbReference type="InParanoid" id="A0A1Q6DVC5"/>
<dbReference type="PANTHER" id="PTHR13325">
    <property type="entry name" value="PROTEASE M50 MEMBRANE-BOUND TRANSCRIPTION FACTOR SITE 2 PROTEASE"/>
    <property type="match status" value="1"/>
</dbReference>
<dbReference type="InterPro" id="IPR008915">
    <property type="entry name" value="Peptidase_M50"/>
</dbReference>
<dbReference type="PANTHER" id="PTHR13325:SF3">
    <property type="entry name" value="MEMBRANE-BOUND TRANSCRIPTION FACTOR SITE-2 PROTEASE"/>
    <property type="match status" value="1"/>
</dbReference>
<keyword evidence="3 5" id="KW-1133">Transmembrane helix</keyword>
<gene>
    <name evidence="7" type="ORF">BTN85_0749</name>
</gene>
<evidence type="ECO:0000256" key="3">
    <source>
        <dbReference type="ARBA" id="ARBA00022989"/>
    </source>
</evidence>
<dbReference type="Pfam" id="PF17820">
    <property type="entry name" value="PDZ_6"/>
    <property type="match status" value="1"/>
</dbReference>
<comment type="caution">
    <text evidence="7">The sequence shown here is derived from an EMBL/GenBank/DDBJ whole genome shotgun (WGS) entry which is preliminary data.</text>
</comment>
<dbReference type="SMART" id="SM00228">
    <property type="entry name" value="PDZ"/>
    <property type="match status" value="1"/>
</dbReference>
<dbReference type="CDD" id="cd05709">
    <property type="entry name" value="S2P-M50"/>
    <property type="match status" value="1"/>
</dbReference>
<dbReference type="GO" id="GO:0005737">
    <property type="term" value="C:cytoplasm"/>
    <property type="evidence" value="ECO:0007669"/>
    <property type="project" value="TreeGrafter"/>
</dbReference>
<comment type="subcellular location">
    <subcellularLocation>
        <location evidence="1">Endomembrane system</location>
        <topology evidence="1">Multi-pass membrane protein</topology>
    </subcellularLocation>
</comment>
<sequence length="409" mass="45631">MDLIFYGLLFLLAWTIINLLDKIGVLKKFGLEVDGVFFLAWKTNHGKKLIEKITNKFRKFLEKMGVLNVFISTLSIIVVTIFLGYQLFIMFTRPDLVSQATLGEAVLLPGLALPIFYGAIALGVAIIFHEFSHGIFARLNDIKITSIGAGIFAIIPLAFVEPDEEDIEKSSRSSKIQMFSAGPSINIYICLISVFLTFIMISAFFSPATTGVGITQVVPDSSASDIGLKPGLVIEEINNQDIENLEDFNKAMEKQDPGETINIKTDQGEFTATLGEKEGEAFLGIAPVEITSFYNSYKNPLAYLVPQLGTGLDMFKLDFFESQVNPNIVLPLIQTTFWVSLLNFWIGILNMMPIYPLDGGRVFRELIQGLMERISFIDNKEKFTKIVTTIISVVFLVIYLLPVAYLIIK</sequence>
<dbReference type="InterPro" id="IPR001478">
    <property type="entry name" value="PDZ"/>
</dbReference>
<dbReference type="AlphaFoldDB" id="A0A1Q6DVC5"/>
<evidence type="ECO:0000256" key="2">
    <source>
        <dbReference type="ARBA" id="ARBA00022692"/>
    </source>
</evidence>
<evidence type="ECO:0000259" key="6">
    <source>
        <dbReference type="SMART" id="SM00228"/>
    </source>
</evidence>
<dbReference type="SUPFAM" id="SSF50156">
    <property type="entry name" value="PDZ domain-like"/>
    <property type="match status" value="1"/>
</dbReference>
<feature type="transmembrane region" description="Helical" evidence="5">
    <location>
        <begin position="185"/>
        <end position="205"/>
    </location>
</feature>
<feature type="transmembrane region" description="Helical" evidence="5">
    <location>
        <begin position="328"/>
        <end position="348"/>
    </location>
</feature>
<feature type="transmembrane region" description="Helical" evidence="5">
    <location>
        <begin position="140"/>
        <end position="160"/>
    </location>
</feature>
<feature type="transmembrane region" description="Helical" evidence="5">
    <location>
        <begin position="105"/>
        <end position="128"/>
    </location>
</feature>
<feature type="transmembrane region" description="Helical" evidence="5">
    <location>
        <begin position="65"/>
        <end position="85"/>
    </location>
</feature>
<dbReference type="GO" id="GO:0004222">
    <property type="term" value="F:metalloendopeptidase activity"/>
    <property type="evidence" value="ECO:0007669"/>
    <property type="project" value="InterPro"/>
</dbReference>
<protein>
    <submittedName>
        <fullName evidence="7">Membrane-associated protease RseP regulator of RpoE activity in bacteria</fullName>
    </submittedName>
</protein>
<proteinExistence type="predicted"/>
<dbReference type="GO" id="GO:0012505">
    <property type="term" value="C:endomembrane system"/>
    <property type="evidence" value="ECO:0007669"/>
    <property type="project" value="UniProtKB-SubCell"/>
</dbReference>
<keyword evidence="2 5" id="KW-0812">Transmembrane</keyword>
<evidence type="ECO:0000256" key="4">
    <source>
        <dbReference type="ARBA" id="ARBA00023136"/>
    </source>
</evidence>
<keyword evidence="7" id="KW-0378">Hydrolase</keyword>
<reference evidence="7" key="1">
    <citation type="submission" date="2016-12" db="EMBL/GenBank/DDBJ databases">
        <title>Discovery of methanogenic haloarchaea.</title>
        <authorList>
            <person name="Sorokin D.Y."/>
            <person name="Makarova K.S."/>
            <person name="Abbas B."/>
            <person name="Ferrer M."/>
            <person name="Golyshin P.N."/>
        </authorList>
    </citation>
    <scope>NUCLEOTIDE SEQUENCE [LARGE SCALE GENOMIC DNA]</scope>
    <source>
        <strain evidence="7">HMET1</strain>
    </source>
</reference>
<dbReference type="GO" id="GO:0031293">
    <property type="term" value="P:membrane protein intracellular domain proteolysis"/>
    <property type="evidence" value="ECO:0007669"/>
    <property type="project" value="TreeGrafter"/>
</dbReference>
<keyword evidence="8" id="KW-1185">Reference proteome</keyword>
<evidence type="ECO:0000256" key="1">
    <source>
        <dbReference type="ARBA" id="ARBA00004127"/>
    </source>
</evidence>
<dbReference type="Gene3D" id="2.30.42.10">
    <property type="match status" value="1"/>
</dbReference>
<dbReference type="PRINTS" id="PR01000">
    <property type="entry name" value="SREBPS2PTASE"/>
</dbReference>
<name>A0A1Q6DVC5_METT1</name>
<feature type="transmembrane region" description="Helical" evidence="5">
    <location>
        <begin position="6"/>
        <end position="25"/>
    </location>
</feature>
<feature type="transmembrane region" description="Helical" evidence="5">
    <location>
        <begin position="386"/>
        <end position="408"/>
    </location>
</feature>
<dbReference type="InterPro" id="IPR036034">
    <property type="entry name" value="PDZ_sf"/>
</dbReference>
<organism evidence="7 8">
    <name type="scientific">Methanohalarchaeum thermophilum</name>
    <dbReference type="NCBI Taxonomy" id="1903181"/>
    <lineage>
        <taxon>Archaea</taxon>
        <taxon>Methanobacteriati</taxon>
        <taxon>Methanobacteriota</taxon>
        <taxon>Methanonatronarchaeia</taxon>
        <taxon>Methanonatronarchaeales</taxon>
        <taxon>Methanonatronarchaeaceae</taxon>
        <taxon>Candidatus Methanohalarchaeum</taxon>
    </lineage>
</organism>
<dbReference type="Pfam" id="PF02163">
    <property type="entry name" value="Peptidase_M50"/>
    <property type="match status" value="1"/>
</dbReference>
<dbReference type="InterPro" id="IPR041489">
    <property type="entry name" value="PDZ_6"/>
</dbReference>
<dbReference type="STRING" id="1903181.BTN85_0749"/>